<evidence type="ECO:0000313" key="4">
    <source>
        <dbReference type="EMBL" id="CAF9911981.1"/>
    </source>
</evidence>
<feature type="coiled-coil region" evidence="1">
    <location>
        <begin position="325"/>
        <end position="352"/>
    </location>
</feature>
<protein>
    <recommendedName>
        <fullName evidence="3">DUF7924 domain-containing protein</fullName>
    </recommendedName>
</protein>
<accession>A0A8H3ERC1</accession>
<feature type="region of interest" description="Disordered" evidence="2">
    <location>
        <begin position="1"/>
        <end position="55"/>
    </location>
</feature>
<gene>
    <name evidence="4" type="ORF">GOMPHAMPRED_007513</name>
</gene>
<organism evidence="4 5">
    <name type="scientific">Gomphillus americanus</name>
    <dbReference type="NCBI Taxonomy" id="1940652"/>
    <lineage>
        <taxon>Eukaryota</taxon>
        <taxon>Fungi</taxon>
        <taxon>Dikarya</taxon>
        <taxon>Ascomycota</taxon>
        <taxon>Pezizomycotina</taxon>
        <taxon>Lecanoromycetes</taxon>
        <taxon>OSLEUM clade</taxon>
        <taxon>Ostropomycetidae</taxon>
        <taxon>Ostropales</taxon>
        <taxon>Graphidaceae</taxon>
        <taxon>Gomphilloideae</taxon>
        <taxon>Gomphillus</taxon>
    </lineage>
</organism>
<feature type="compositionally biased region" description="Polar residues" evidence="2">
    <location>
        <begin position="40"/>
        <end position="50"/>
    </location>
</feature>
<dbReference type="OrthoDB" id="5132737at2759"/>
<evidence type="ECO:0000256" key="1">
    <source>
        <dbReference type="SAM" id="Coils"/>
    </source>
</evidence>
<dbReference type="InterPro" id="IPR057684">
    <property type="entry name" value="DUF7924"/>
</dbReference>
<dbReference type="Pfam" id="PF25545">
    <property type="entry name" value="DUF7924"/>
    <property type="match status" value="1"/>
</dbReference>
<sequence length="375" mass="42953">MVKRKEAKEANHQAPPSPKRRRISNPSPPDTIESKAHCSLYQSRSTQTIEESPLSKCDACRKRQGNIHQTRQSPKARVLDWANSLPPFDEMSDRSSKRLRTSSKGSDSTKTSRKIPATLNQFAHYGIMAHESEPLDQQCSYLQGNLVPGVCLIYPLDKLDWVITNVGYKGEGHVQKDILPWTVPSVFNLSKSGFEGLAKAGMQNLHAGAIIVRAMYDLYKASNLDDLDEQILVWTIDMNHENVCIYGHYGKREKGELHYHRHRLRMLGFANRKSDSFLITLIKKALSRHREKRLEAPPTPRPSDTMAAIDVPETLTETALLSQQVALLRQLNGQLVQRNEQIEEEMKKREEHWKKEGRKRDEQMQEIMALLRKEN</sequence>
<name>A0A8H3ERC1_9LECA</name>
<feature type="region of interest" description="Disordered" evidence="2">
    <location>
        <begin position="85"/>
        <end position="113"/>
    </location>
</feature>
<dbReference type="Proteomes" id="UP000664169">
    <property type="component" value="Unassembled WGS sequence"/>
</dbReference>
<keyword evidence="1" id="KW-0175">Coiled coil</keyword>
<reference evidence="4" key="1">
    <citation type="submission" date="2021-03" db="EMBL/GenBank/DDBJ databases">
        <authorList>
            <person name="Tagirdzhanova G."/>
        </authorList>
    </citation>
    <scope>NUCLEOTIDE SEQUENCE</scope>
</reference>
<evidence type="ECO:0000313" key="5">
    <source>
        <dbReference type="Proteomes" id="UP000664169"/>
    </source>
</evidence>
<dbReference type="PANTHER" id="PTHR42470">
    <property type="entry name" value="VAST DOMAIN-CONTAINING PROTEIN"/>
    <property type="match status" value="1"/>
</dbReference>
<dbReference type="PANTHER" id="PTHR42470:SF2">
    <property type="match status" value="1"/>
</dbReference>
<keyword evidence="5" id="KW-1185">Reference proteome</keyword>
<proteinExistence type="predicted"/>
<dbReference type="EMBL" id="CAJPDQ010000007">
    <property type="protein sequence ID" value="CAF9911981.1"/>
    <property type="molecule type" value="Genomic_DNA"/>
</dbReference>
<evidence type="ECO:0000259" key="3">
    <source>
        <dbReference type="Pfam" id="PF25545"/>
    </source>
</evidence>
<feature type="compositionally biased region" description="Basic and acidic residues" evidence="2">
    <location>
        <begin position="1"/>
        <end position="11"/>
    </location>
</feature>
<dbReference type="AlphaFoldDB" id="A0A8H3ERC1"/>
<comment type="caution">
    <text evidence="4">The sequence shown here is derived from an EMBL/GenBank/DDBJ whole genome shotgun (WGS) entry which is preliminary data.</text>
</comment>
<evidence type="ECO:0000256" key="2">
    <source>
        <dbReference type="SAM" id="MobiDB-lite"/>
    </source>
</evidence>
<feature type="domain" description="DUF7924" evidence="3">
    <location>
        <begin position="191"/>
        <end position="275"/>
    </location>
</feature>